<keyword evidence="7 11" id="KW-0547">Nucleotide-binding</keyword>
<evidence type="ECO:0000256" key="11">
    <source>
        <dbReference type="HAMAP-Rule" id="MF_00244"/>
    </source>
</evidence>
<keyword evidence="6 11" id="KW-0548">Nucleotidyltransferase</keyword>
<dbReference type="CDD" id="cd02165">
    <property type="entry name" value="NMNAT"/>
    <property type="match status" value="1"/>
</dbReference>
<keyword evidence="14" id="KW-1185">Reference proteome</keyword>
<dbReference type="GO" id="GO:0009435">
    <property type="term" value="P:NAD+ biosynthetic process"/>
    <property type="evidence" value="ECO:0007669"/>
    <property type="project" value="UniProtKB-UniRule"/>
</dbReference>
<comment type="catalytic activity">
    <reaction evidence="10 11">
        <text>nicotinate beta-D-ribonucleotide + ATP + H(+) = deamido-NAD(+) + diphosphate</text>
        <dbReference type="Rhea" id="RHEA:22860"/>
        <dbReference type="ChEBI" id="CHEBI:15378"/>
        <dbReference type="ChEBI" id="CHEBI:30616"/>
        <dbReference type="ChEBI" id="CHEBI:33019"/>
        <dbReference type="ChEBI" id="CHEBI:57502"/>
        <dbReference type="ChEBI" id="CHEBI:58437"/>
        <dbReference type="EC" id="2.7.7.18"/>
    </reaction>
</comment>
<comment type="similarity">
    <text evidence="3 11">Belongs to the NadD family.</text>
</comment>
<protein>
    <recommendedName>
        <fullName evidence="11">Probable nicotinate-nucleotide adenylyltransferase</fullName>
        <ecNumber evidence="11">2.7.7.18</ecNumber>
    </recommendedName>
    <alternativeName>
        <fullName evidence="11">Deamido-NAD(+) diphosphorylase</fullName>
    </alternativeName>
    <alternativeName>
        <fullName evidence="11">Deamido-NAD(+) pyrophosphorylase</fullName>
    </alternativeName>
    <alternativeName>
        <fullName evidence="11">Nicotinate mononucleotide adenylyltransferase</fullName>
        <shortName evidence="11">NaMN adenylyltransferase</shortName>
    </alternativeName>
</protein>
<dbReference type="STRING" id="929556.Solca_3397"/>
<evidence type="ECO:0000259" key="12">
    <source>
        <dbReference type="Pfam" id="PF01467"/>
    </source>
</evidence>
<evidence type="ECO:0000256" key="4">
    <source>
        <dbReference type="ARBA" id="ARBA00022642"/>
    </source>
</evidence>
<evidence type="ECO:0000256" key="7">
    <source>
        <dbReference type="ARBA" id="ARBA00022741"/>
    </source>
</evidence>
<dbReference type="eggNOG" id="COG1057">
    <property type="taxonomic scope" value="Bacteria"/>
</dbReference>
<dbReference type="GO" id="GO:0004515">
    <property type="term" value="F:nicotinate-nucleotide adenylyltransferase activity"/>
    <property type="evidence" value="ECO:0007669"/>
    <property type="project" value="UniProtKB-UniRule"/>
</dbReference>
<dbReference type="AlphaFoldDB" id="H8KX75"/>
<evidence type="ECO:0000256" key="6">
    <source>
        <dbReference type="ARBA" id="ARBA00022695"/>
    </source>
</evidence>
<keyword evidence="5 11" id="KW-0808">Transferase</keyword>
<feature type="domain" description="Cytidyltransferase-like" evidence="12">
    <location>
        <begin position="12"/>
        <end position="170"/>
    </location>
</feature>
<keyword evidence="9 11" id="KW-0520">NAD</keyword>
<dbReference type="KEGG" id="scn:Solca_3397"/>
<comment type="function">
    <text evidence="1 11">Catalyzes the reversible adenylation of nicotinate mononucleotide (NaMN) to nicotinic acid adenine dinucleotide (NaAD).</text>
</comment>
<sequence>MIYEPSIMKIGLFFGSFNPIHLGHLVIASYMANYTELDKVWLVVSPHNPFKAIGDLIHVHDRLEMAKIATEDTDEIEVSDVELKLPRPSYTIDTLTYLSEKYPQHEFWLIMGADNLKSLKKWKNYESILKYYKIVVYPRPGADVSEWANHPAVIITDTPQMDISATFIRKAVAENKSIRFLVTDGVREFIEKKGLYRKIIKA</sequence>
<evidence type="ECO:0000256" key="5">
    <source>
        <dbReference type="ARBA" id="ARBA00022679"/>
    </source>
</evidence>
<evidence type="ECO:0000256" key="10">
    <source>
        <dbReference type="ARBA" id="ARBA00048721"/>
    </source>
</evidence>
<dbReference type="Proteomes" id="UP000007590">
    <property type="component" value="Chromosome"/>
</dbReference>
<dbReference type="PANTHER" id="PTHR39321">
    <property type="entry name" value="NICOTINATE-NUCLEOTIDE ADENYLYLTRANSFERASE-RELATED"/>
    <property type="match status" value="1"/>
</dbReference>
<evidence type="ECO:0000256" key="9">
    <source>
        <dbReference type="ARBA" id="ARBA00023027"/>
    </source>
</evidence>
<evidence type="ECO:0000256" key="3">
    <source>
        <dbReference type="ARBA" id="ARBA00009014"/>
    </source>
</evidence>
<reference evidence="13" key="1">
    <citation type="submission" date="2012-02" db="EMBL/GenBank/DDBJ databases">
        <title>The complete genome of Solitalea canadensis DSM 3403.</title>
        <authorList>
            <consortium name="US DOE Joint Genome Institute (JGI-PGF)"/>
            <person name="Lucas S."/>
            <person name="Copeland A."/>
            <person name="Lapidus A."/>
            <person name="Glavina del Rio T."/>
            <person name="Dalin E."/>
            <person name="Tice H."/>
            <person name="Bruce D."/>
            <person name="Goodwin L."/>
            <person name="Pitluck S."/>
            <person name="Peters L."/>
            <person name="Ovchinnikova G."/>
            <person name="Lu M."/>
            <person name="Kyrpides N."/>
            <person name="Mavromatis K."/>
            <person name="Ivanova N."/>
            <person name="Brettin T."/>
            <person name="Detter J.C."/>
            <person name="Han C."/>
            <person name="Larimer F."/>
            <person name="Land M."/>
            <person name="Hauser L."/>
            <person name="Markowitz V."/>
            <person name="Cheng J.-F."/>
            <person name="Hugenholtz P."/>
            <person name="Woyke T."/>
            <person name="Wu D."/>
            <person name="Spring S."/>
            <person name="Schroeder M."/>
            <person name="Kopitz M."/>
            <person name="Brambilla E."/>
            <person name="Klenk H.-P."/>
            <person name="Eisen J.A."/>
        </authorList>
    </citation>
    <scope>NUCLEOTIDE SEQUENCE</scope>
    <source>
        <strain evidence="13">DSM 3403</strain>
    </source>
</reference>
<evidence type="ECO:0000313" key="13">
    <source>
        <dbReference type="EMBL" id="AFD08404.1"/>
    </source>
</evidence>
<accession>H8KX75</accession>
<gene>
    <name evidence="11" type="primary">nadD</name>
    <name evidence="13" type="ordered locus">Solca_3397</name>
</gene>
<dbReference type="EC" id="2.7.7.18" evidence="11"/>
<dbReference type="PANTHER" id="PTHR39321:SF3">
    <property type="entry name" value="PHOSPHOPANTETHEINE ADENYLYLTRANSFERASE"/>
    <property type="match status" value="1"/>
</dbReference>
<evidence type="ECO:0000256" key="2">
    <source>
        <dbReference type="ARBA" id="ARBA00005019"/>
    </source>
</evidence>
<dbReference type="InterPro" id="IPR014729">
    <property type="entry name" value="Rossmann-like_a/b/a_fold"/>
</dbReference>
<dbReference type="UniPathway" id="UPA00253">
    <property type="reaction ID" value="UER00332"/>
</dbReference>
<organism evidence="13 14">
    <name type="scientific">Solitalea canadensis (strain ATCC 29591 / DSM 3403 / JCM 21819 / LMG 8368 / NBRC 15130 / NCIMB 12057 / USAM 9D)</name>
    <name type="common">Flexibacter canadensis</name>
    <dbReference type="NCBI Taxonomy" id="929556"/>
    <lineage>
        <taxon>Bacteria</taxon>
        <taxon>Pseudomonadati</taxon>
        <taxon>Bacteroidota</taxon>
        <taxon>Sphingobacteriia</taxon>
        <taxon>Sphingobacteriales</taxon>
        <taxon>Sphingobacteriaceae</taxon>
        <taxon>Solitalea</taxon>
    </lineage>
</organism>
<dbReference type="EMBL" id="CP003349">
    <property type="protein sequence ID" value="AFD08404.1"/>
    <property type="molecule type" value="Genomic_DNA"/>
</dbReference>
<dbReference type="InterPro" id="IPR004821">
    <property type="entry name" value="Cyt_trans-like"/>
</dbReference>
<keyword evidence="8 11" id="KW-0067">ATP-binding</keyword>
<name>H8KX75_SOLCM</name>
<dbReference type="HOGENOM" id="CLU_069765_3_3_10"/>
<dbReference type="Pfam" id="PF01467">
    <property type="entry name" value="CTP_transf_like"/>
    <property type="match status" value="1"/>
</dbReference>
<dbReference type="NCBIfam" id="TIGR00482">
    <property type="entry name" value="nicotinate (nicotinamide) nucleotide adenylyltransferase"/>
    <property type="match status" value="1"/>
</dbReference>
<evidence type="ECO:0000313" key="14">
    <source>
        <dbReference type="Proteomes" id="UP000007590"/>
    </source>
</evidence>
<dbReference type="SUPFAM" id="SSF52374">
    <property type="entry name" value="Nucleotidylyl transferase"/>
    <property type="match status" value="1"/>
</dbReference>
<dbReference type="Gene3D" id="3.40.50.620">
    <property type="entry name" value="HUPs"/>
    <property type="match status" value="1"/>
</dbReference>
<evidence type="ECO:0000256" key="8">
    <source>
        <dbReference type="ARBA" id="ARBA00022840"/>
    </source>
</evidence>
<dbReference type="NCBIfam" id="TIGR00125">
    <property type="entry name" value="cyt_tran_rel"/>
    <property type="match status" value="1"/>
</dbReference>
<dbReference type="HAMAP" id="MF_00244">
    <property type="entry name" value="NaMN_adenylyltr"/>
    <property type="match status" value="1"/>
</dbReference>
<evidence type="ECO:0000256" key="1">
    <source>
        <dbReference type="ARBA" id="ARBA00002324"/>
    </source>
</evidence>
<proteinExistence type="inferred from homology"/>
<dbReference type="NCBIfam" id="NF000840">
    <property type="entry name" value="PRK00071.1-3"/>
    <property type="match status" value="1"/>
</dbReference>
<dbReference type="GO" id="GO:0005524">
    <property type="term" value="F:ATP binding"/>
    <property type="evidence" value="ECO:0007669"/>
    <property type="project" value="UniProtKB-KW"/>
</dbReference>
<comment type="pathway">
    <text evidence="2 11">Cofactor biosynthesis; NAD(+) biosynthesis; deamido-NAD(+) from nicotinate D-ribonucleotide: step 1/1.</text>
</comment>
<keyword evidence="4 11" id="KW-0662">Pyridine nucleotide biosynthesis</keyword>
<dbReference type="InterPro" id="IPR005248">
    <property type="entry name" value="NadD/NMNAT"/>
</dbReference>